<name>A0ACA9Y5K5_9ASCO</name>
<organism evidence="1 2">
    <name type="scientific">[Candida] jaroonii</name>
    <dbReference type="NCBI Taxonomy" id="467808"/>
    <lineage>
        <taxon>Eukaryota</taxon>
        <taxon>Fungi</taxon>
        <taxon>Dikarya</taxon>
        <taxon>Ascomycota</taxon>
        <taxon>Saccharomycotina</taxon>
        <taxon>Pichiomycetes</taxon>
        <taxon>Debaryomycetaceae</taxon>
        <taxon>Yamadazyma</taxon>
    </lineage>
</organism>
<sequence>MRPSLVNLGGYLWKSAPRLSPPQKSRLRSRMRLVDNNIESIFEGLVQAKPTSGTINTSYMLNSKVVVGNKVSSPKIEGSKESNGNEELTGYKKIDYLKYQFPKENEMLPKDKYTTFDKKAKNYRKLVFKVPKWTKKSFRENPIYH</sequence>
<gene>
    <name evidence="1" type="ORF">CLIB1444_03S03246</name>
</gene>
<keyword evidence="1" id="KW-0689">Ribosomal protein</keyword>
<proteinExistence type="predicted"/>
<protein>
    <submittedName>
        <fullName evidence="1">54S ribosomal protein L31, mitochondrial</fullName>
    </submittedName>
</protein>
<comment type="caution">
    <text evidence="1">The sequence shown here is derived from an EMBL/GenBank/DDBJ whole genome shotgun (WGS) entry which is preliminary data.</text>
</comment>
<dbReference type="EMBL" id="CALSDN010000003">
    <property type="protein sequence ID" value="CAH6720048.1"/>
    <property type="molecule type" value="Genomic_DNA"/>
</dbReference>
<keyword evidence="2" id="KW-1185">Reference proteome</keyword>
<accession>A0ACA9Y5K5</accession>
<keyword evidence="1" id="KW-0687">Ribonucleoprotein</keyword>
<reference evidence="1" key="1">
    <citation type="submission" date="2022-06" db="EMBL/GenBank/DDBJ databases">
        <authorList>
            <person name="Legras J.-L."/>
            <person name="Devillers H."/>
            <person name="Grondin C."/>
        </authorList>
    </citation>
    <scope>NUCLEOTIDE SEQUENCE</scope>
    <source>
        <strain evidence="1">CLIB 1444</strain>
    </source>
</reference>
<evidence type="ECO:0000313" key="2">
    <source>
        <dbReference type="Proteomes" id="UP001152531"/>
    </source>
</evidence>
<dbReference type="Proteomes" id="UP001152531">
    <property type="component" value="Unassembled WGS sequence"/>
</dbReference>
<evidence type="ECO:0000313" key="1">
    <source>
        <dbReference type="EMBL" id="CAH6720048.1"/>
    </source>
</evidence>